<dbReference type="Pfam" id="PF01053">
    <property type="entry name" value="Cys_Met_Meta_PP"/>
    <property type="match status" value="1"/>
</dbReference>
<dbReference type="InterPro" id="IPR015422">
    <property type="entry name" value="PyrdxlP-dep_Trfase_small"/>
</dbReference>
<dbReference type="GO" id="GO:0030170">
    <property type="term" value="F:pyridoxal phosphate binding"/>
    <property type="evidence" value="ECO:0007669"/>
    <property type="project" value="InterPro"/>
</dbReference>
<dbReference type="KEGG" id="hir:HETIRDRAFT_473244"/>
<sequence>MASPKDTKSNTTVIGTDVIHADDEFHGPEVVPSISVSTTFRQPKIHDDMELTAATFWTPTRHVYSRYTQPISTRVERVLSKVNQGYALTYSSGLAAGYAALIHLQPKRIAITEGYHGMHLVVKSYVEGRTVEIIGIDDEFQAGDVCWLETPLNPTGEARDIKYYADKVHAVGGKLVVDSTFAPPPLQYPFKWGADIVMHSGTKYFGGHSDLLCGVLVVKSLEEWGQLHSGRLVQGNVMGSLESWLLLRSLRTLHLRVPRQSESATALAQWLNKVALTPKGQTYDGVPGGLIQKVWHSSLQGKDARGFSPEQQLEGGFNPTFAMMLERSEDASLLPHILKYFIPATSLGGVESLVEQRIRSDPGADPRLIRISVGVEGLADLKNDLRNAFQEIAKNKAKL</sequence>
<name>W4KHJ8_HETIT</name>
<comment type="cofactor">
    <cofactor evidence="1 4">
        <name>pyridoxal 5'-phosphate</name>
        <dbReference type="ChEBI" id="CHEBI:597326"/>
    </cofactor>
</comment>
<proteinExistence type="inferred from homology"/>
<dbReference type="PANTHER" id="PTHR11808">
    <property type="entry name" value="TRANS-SULFURATION ENZYME FAMILY MEMBER"/>
    <property type="match status" value="1"/>
</dbReference>
<evidence type="ECO:0008006" key="7">
    <source>
        <dbReference type="Google" id="ProtNLM"/>
    </source>
</evidence>
<dbReference type="GO" id="GO:0016846">
    <property type="term" value="F:carbon-sulfur lyase activity"/>
    <property type="evidence" value="ECO:0007669"/>
    <property type="project" value="TreeGrafter"/>
</dbReference>
<dbReference type="STRING" id="747525.W4KHJ8"/>
<dbReference type="PIRSF" id="PIRSF001434">
    <property type="entry name" value="CGS"/>
    <property type="match status" value="1"/>
</dbReference>
<evidence type="ECO:0000256" key="2">
    <source>
        <dbReference type="ARBA" id="ARBA00022898"/>
    </source>
</evidence>
<gene>
    <name evidence="5" type="ORF">HETIRDRAFT_473244</name>
</gene>
<dbReference type="OrthoDB" id="3512640at2759"/>
<dbReference type="HOGENOM" id="CLU_018986_3_0_1"/>
<dbReference type="InterPro" id="IPR054542">
    <property type="entry name" value="Cys_met_metab_PP"/>
</dbReference>
<dbReference type="Proteomes" id="UP000030671">
    <property type="component" value="Unassembled WGS sequence"/>
</dbReference>
<dbReference type="InterPro" id="IPR000277">
    <property type="entry name" value="Cys/Met-Metab_PyrdxlP-dep_enz"/>
</dbReference>
<dbReference type="GeneID" id="20677504"/>
<evidence type="ECO:0000256" key="1">
    <source>
        <dbReference type="ARBA" id="ARBA00001933"/>
    </source>
</evidence>
<dbReference type="eggNOG" id="KOG0053">
    <property type="taxonomic scope" value="Eukaryota"/>
</dbReference>
<dbReference type="Gene3D" id="3.40.640.10">
    <property type="entry name" value="Type I PLP-dependent aspartate aminotransferase-like (Major domain)"/>
    <property type="match status" value="1"/>
</dbReference>
<dbReference type="GO" id="GO:0019346">
    <property type="term" value="P:transsulfuration"/>
    <property type="evidence" value="ECO:0007669"/>
    <property type="project" value="InterPro"/>
</dbReference>
<feature type="modified residue" description="N6-(pyridoxal phosphate)lysine" evidence="3">
    <location>
        <position position="203"/>
    </location>
</feature>
<protein>
    <recommendedName>
        <fullName evidence="7">Cystathionine gamma-synthase</fullName>
    </recommendedName>
</protein>
<evidence type="ECO:0000313" key="5">
    <source>
        <dbReference type="EMBL" id="ETW84556.1"/>
    </source>
</evidence>
<dbReference type="InterPro" id="IPR015424">
    <property type="entry name" value="PyrdxlP-dep_Trfase"/>
</dbReference>
<dbReference type="SUPFAM" id="SSF53383">
    <property type="entry name" value="PLP-dependent transferases"/>
    <property type="match status" value="1"/>
</dbReference>
<keyword evidence="2 3" id="KW-0663">Pyridoxal phosphate</keyword>
<dbReference type="Gene3D" id="3.90.1150.10">
    <property type="entry name" value="Aspartate Aminotransferase, domain 1"/>
    <property type="match status" value="1"/>
</dbReference>
<dbReference type="InParanoid" id="W4KHJ8"/>
<evidence type="ECO:0000256" key="4">
    <source>
        <dbReference type="RuleBase" id="RU362118"/>
    </source>
</evidence>
<keyword evidence="6" id="KW-1185">Reference proteome</keyword>
<dbReference type="PANTHER" id="PTHR11808:SF35">
    <property type="entry name" value="CYSTATHIONINE GAMMA-SYNTHASE (AFU_ORTHOLOGUE AFUA_7G01590)"/>
    <property type="match status" value="1"/>
</dbReference>
<reference evidence="5 6" key="1">
    <citation type="journal article" date="2012" name="New Phytol.">
        <title>Insight into trade-off between wood decay and parasitism from the genome of a fungal forest pathogen.</title>
        <authorList>
            <person name="Olson A."/>
            <person name="Aerts A."/>
            <person name="Asiegbu F."/>
            <person name="Belbahri L."/>
            <person name="Bouzid O."/>
            <person name="Broberg A."/>
            <person name="Canback B."/>
            <person name="Coutinho P.M."/>
            <person name="Cullen D."/>
            <person name="Dalman K."/>
            <person name="Deflorio G."/>
            <person name="van Diepen L.T."/>
            <person name="Dunand C."/>
            <person name="Duplessis S."/>
            <person name="Durling M."/>
            <person name="Gonthier P."/>
            <person name="Grimwood J."/>
            <person name="Fossdal C.G."/>
            <person name="Hansson D."/>
            <person name="Henrissat B."/>
            <person name="Hietala A."/>
            <person name="Himmelstrand K."/>
            <person name="Hoffmeister D."/>
            <person name="Hogberg N."/>
            <person name="James T.Y."/>
            <person name="Karlsson M."/>
            <person name="Kohler A."/>
            <person name="Kues U."/>
            <person name="Lee Y.H."/>
            <person name="Lin Y.C."/>
            <person name="Lind M."/>
            <person name="Lindquist E."/>
            <person name="Lombard V."/>
            <person name="Lucas S."/>
            <person name="Lunden K."/>
            <person name="Morin E."/>
            <person name="Murat C."/>
            <person name="Park J."/>
            <person name="Raffaello T."/>
            <person name="Rouze P."/>
            <person name="Salamov A."/>
            <person name="Schmutz J."/>
            <person name="Solheim H."/>
            <person name="Stahlberg J."/>
            <person name="Velez H."/>
            <person name="de Vries R.P."/>
            <person name="Wiebenga A."/>
            <person name="Woodward S."/>
            <person name="Yakovlev I."/>
            <person name="Garbelotto M."/>
            <person name="Martin F."/>
            <person name="Grigoriev I.V."/>
            <person name="Stenlid J."/>
        </authorList>
    </citation>
    <scope>NUCLEOTIDE SEQUENCE [LARGE SCALE GENOMIC DNA]</scope>
    <source>
        <strain evidence="5 6">TC 32-1</strain>
    </source>
</reference>
<comment type="similarity">
    <text evidence="4">Belongs to the trans-sulfuration enzymes family.</text>
</comment>
<dbReference type="EMBL" id="KI925456">
    <property type="protein sequence ID" value="ETW84556.1"/>
    <property type="molecule type" value="Genomic_DNA"/>
</dbReference>
<organism evidence="5 6">
    <name type="scientific">Heterobasidion irregulare (strain TC 32-1)</name>
    <dbReference type="NCBI Taxonomy" id="747525"/>
    <lineage>
        <taxon>Eukaryota</taxon>
        <taxon>Fungi</taxon>
        <taxon>Dikarya</taxon>
        <taxon>Basidiomycota</taxon>
        <taxon>Agaricomycotina</taxon>
        <taxon>Agaricomycetes</taxon>
        <taxon>Russulales</taxon>
        <taxon>Bondarzewiaceae</taxon>
        <taxon>Heterobasidion</taxon>
        <taxon>Heterobasidion annosum species complex</taxon>
    </lineage>
</organism>
<dbReference type="InterPro" id="IPR015421">
    <property type="entry name" value="PyrdxlP-dep_Trfase_major"/>
</dbReference>
<accession>W4KHJ8</accession>
<evidence type="ECO:0000256" key="3">
    <source>
        <dbReference type="PIRSR" id="PIRSR001434-2"/>
    </source>
</evidence>
<evidence type="ECO:0000313" key="6">
    <source>
        <dbReference type="Proteomes" id="UP000030671"/>
    </source>
</evidence>
<dbReference type="FunCoup" id="W4KHJ8">
    <property type="interactions" value="307"/>
</dbReference>
<dbReference type="RefSeq" id="XP_009544213.1">
    <property type="nucleotide sequence ID" value="XM_009545918.1"/>
</dbReference>
<dbReference type="GO" id="GO:0005737">
    <property type="term" value="C:cytoplasm"/>
    <property type="evidence" value="ECO:0007669"/>
    <property type="project" value="TreeGrafter"/>
</dbReference>
<dbReference type="AlphaFoldDB" id="W4KHJ8"/>
<dbReference type="PROSITE" id="PS00868">
    <property type="entry name" value="CYS_MET_METAB_PP"/>
    <property type="match status" value="1"/>
</dbReference>